<evidence type="ECO:0000259" key="3">
    <source>
        <dbReference type="SMART" id="SM00093"/>
    </source>
</evidence>
<dbReference type="PANTHER" id="PTHR11461">
    <property type="entry name" value="SERINE PROTEASE INHIBITOR, SERPIN"/>
    <property type="match status" value="1"/>
</dbReference>
<dbReference type="SUPFAM" id="SSF56574">
    <property type="entry name" value="Serpins"/>
    <property type="match status" value="2"/>
</dbReference>
<dbReference type="Gene3D" id="6.20.40.10">
    <property type="match status" value="1"/>
</dbReference>
<organism evidence="4 5">
    <name type="scientific">Neolamprologus brichardi</name>
    <name type="common">Fairy cichlid</name>
    <name type="synonym">Lamprologus brichardi</name>
    <dbReference type="NCBI Taxonomy" id="32507"/>
    <lineage>
        <taxon>Eukaryota</taxon>
        <taxon>Metazoa</taxon>
        <taxon>Chordata</taxon>
        <taxon>Craniata</taxon>
        <taxon>Vertebrata</taxon>
        <taxon>Euteleostomi</taxon>
        <taxon>Actinopterygii</taxon>
        <taxon>Neopterygii</taxon>
        <taxon>Teleostei</taxon>
        <taxon>Neoteleostei</taxon>
        <taxon>Acanthomorphata</taxon>
        <taxon>Ovalentaria</taxon>
        <taxon>Cichlomorphae</taxon>
        <taxon>Cichliformes</taxon>
        <taxon>Cichlidae</taxon>
        <taxon>African cichlids</taxon>
        <taxon>Pseudocrenilabrinae</taxon>
        <taxon>Lamprologini</taxon>
        <taxon>Neolamprologus</taxon>
    </lineage>
</organism>
<protein>
    <submittedName>
        <fullName evidence="4">Serpin peptidase inhibitor, clade C (antithrombin), member 1</fullName>
    </submittedName>
</protein>
<reference evidence="4" key="1">
    <citation type="submission" date="2025-08" db="UniProtKB">
        <authorList>
            <consortium name="Ensembl"/>
        </authorList>
    </citation>
    <scope>IDENTIFICATION</scope>
</reference>
<sequence length="244" mass="27453">MRFADCLLVLVFLPFLSVAIGIDICSAKPKDLSLEPYCVYRSPEFPEGPSLEPEALPNFTNPRVWELSKANGRFALSLYKQLALGRSPESNIFMSPISVSTAFAMTKLGACNETLKQIMKVFEFDTIKEKTSDQVHFFFAKLNCRLYRKKDETTELISANRLFGDKSLTFNETYQNINAFHKAFLEVNEEGSEAAAATAVVAVGRSFNPYREVFTADRPFLLLIRESTINTLLFTGRVADPCNQ</sequence>
<dbReference type="Bgee" id="ENSNBRG00000003451">
    <property type="expression patterns" value="Expressed in liver and 2 other cell types or tissues"/>
</dbReference>
<comment type="similarity">
    <text evidence="1">Belongs to the serpin family.</text>
</comment>
<dbReference type="Pfam" id="PF00079">
    <property type="entry name" value="Serpin"/>
    <property type="match status" value="2"/>
</dbReference>
<feature type="domain" description="Serpin" evidence="3">
    <location>
        <begin position="76"/>
        <end position="241"/>
    </location>
</feature>
<dbReference type="InterPro" id="IPR042178">
    <property type="entry name" value="Serpin_sf_1"/>
</dbReference>
<dbReference type="GeneTree" id="ENSGT00940000157967"/>
<dbReference type="InterPro" id="IPR000215">
    <property type="entry name" value="Serpin_fam"/>
</dbReference>
<keyword evidence="5" id="KW-1185">Reference proteome</keyword>
<name>A0A3Q4M8L3_NEOBR</name>
<dbReference type="SMART" id="SM00093">
    <property type="entry name" value="SERPIN"/>
    <property type="match status" value="1"/>
</dbReference>
<dbReference type="InterPro" id="IPR023795">
    <property type="entry name" value="Serpin_CS"/>
</dbReference>
<dbReference type="Gene3D" id="2.10.310.10">
    <property type="entry name" value="Serpins superfamily"/>
    <property type="match status" value="1"/>
</dbReference>
<dbReference type="GO" id="GO:0005615">
    <property type="term" value="C:extracellular space"/>
    <property type="evidence" value="ECO:0007669"/>
    <property type="project" value="InterPro"/>
</dbReference>
<dbReference type="Ensembl" id="ENSNBRT00000004627.1">
    <property type="protein sequence ID" value="ENSNBRP00000004489.1"/>
    <property type="gene ID" value="ENSNBRG00000003451.1"/>
</dbReference>
<evidence type="ECO:0000313" key="5">
    <source>
        <dbReference type="Proteomes" id="UP000261580"/>
    </source>
</evidence>
<dbReference type="InterPro" id="IPR023796">
    <property type="entry name" value="Serpin_dom"/>
</dbReference>
<evidence type="ECO:0000313" key="4">
    <source>
        <dbReference type="Ensembl" id="ENSNBRP00000004489.1"/>
    </source>
</evidence>
<evidence type="ECO:0000256" key="1">
    <source>
        <dbReference type="RuleBase" id="RU000411"/>
    </source>
</evidence>
<keyword evidence="2" id="KW-0732">Signal</keyword>
<feature type="signal peptide" evidence="2">
    <location>
        <begin position="1"/>
        <end position="21"/>
    </location>
</feature>
<dbReference type="AlphaFoldDB" id="A0A3Q4M8L3"/>
<feature type="chain" id="PRO_5018531331" evidence="2">
    <location>
        <begin position="22"/>
        <end position="244"/>
    </location>
</feature>
<accession>A0A3Q4M8L3</accession>
<evidence type="ECO:0000256" key="2">
    <source>
        <dbReference type="SAM" id="SignalP"/>
    </source>
</evidence>
<dbReference type="Proteomes" id="UP000261580">
    <property type="component" value="Unassembled WGS sequence"/>
</dbReference>
<dbReference type="GO" id="GO:0004867">
    <property type="term" value="F:serine-type endopeptidase inhibitor activity"/>
    <property type="evidence" value="ECO:0007669"/>
    <property type="project" value="InterPro"/>
</dbReference>
<proteinExistence type="inferred from homology"/>
<dbReference type="InterPro" id="IPR036186">
    <property type="entry name" value="Serpin_sf"/>
</dbReference>
<dbReference type="Gene3D" id="3.30.497.10">
    <property type="entry name" value="Antithrombin, subunit I, domain 2"/>
    <property type="match status" value="1"/>
</dbReference>
<dbReference type="PANTHER" id="PTHR11461:SF53">
    <property type="entry name" value="ANTITHROMBIN-III"/>
    <property type="match status" value="1"/>
</dbReference>
<reference evidence="4" key="2">
    <citation type="submission" date="2025-09" db="UniProtKB">
        <authorList>
            <consortium name="Ensembl"/>
        </authorList>
    </citation>
    <scope>IDENTIFICATION</scope>
</reference>
<dbReference type="PROSITE" id="PS00284">
    <property type="entry name" value="SERPIN"/>
    <property type="match status" value="1"/>
</dbReference>